<protein>
    <submittedName>
        <fullName evidence="7">Multiple sugar transport system substrate-binding protein</fullName>
    </submittedName>
</protein>
<comment type="similarity">
    <text evidence="2">Belongs to the bacterial solute-binding protein 1 family.</text>
</comment>
<keyword evidence="5" id="KW-0574">Periplasm</keyword>
<dbReference type="Gene3D" id="3.40.190.10">
    <property type="entry name" value="Periplasmic binding protein-like II"/>
    <property type="match status" value="2"/>
</dbReference>
<gene>
    <name evidence="7" type="ORF">HNQ96_005027</name>
</gene>
<comment type="caution">
    <text evidence="7">The sequence shown here is derived from an EMBL/GenBank/DDBJ whole genome shotgun (WGS) entry which is preliminary data.</text>
</comment>
<evidence type="ECO:0000313" key="8">
    <source>
        <dbReference type="Proteomes" id="UP000532373"/>
    </source>
</evidence>
<dbReference type="PROSITE" id="PS51318">
    <property type="entry name" value="TAT"/>
    <property type="match status" value="1"/>
</dbReference>
<feature type="signal peptide" evidence="6">
    <location>
        <begin position="1"/>
        <end position="22"/>
    </location>
</feature>
<name>A0A8E1WJK0_9HYPH</name>
<dbReference type="EMBL" id="JACHGI010000014">
    <property type="protein sequence ID" value="MBB6469138.1"/>
    <property type="molecule type" value="Genomic_DNA"/>
</dbReference>
<dbReference type="GO" id="GO:0042597">
    <property type="term" value="C:periplasmic space"/>
    <property type="evidence" value="ECO:0007669"/>
    <property type="project" value="UniProtKB-SubCell"/>
</dbReference>
<dbReference type="SUPFAM" id="SSF53850">
    <property type="entry name" value="Periplasmic binding protein-like II"/>
    <property type="match status" value="1"/>
</dbReference>
<dbReference type="InterPro" id="IPR050490">
    <property type="entry name" value="Bact_solute-bd_prot1"/>
</dbReference>
<dbReference type="AlphaFoldDB" id="A0A8E1WJK0"/>
<evidence type="ECO:0000256" key="2">
    <source>
        <dbReference type="ARBA" id="ARBA00008520"/>
    </source>
</evidence>
<evidence type="ECO:0000313" key="7">
    <source>
        <dbReference type="EMBL" id="MBB6469138.1"/>
    </source>
</evidence>
<keyword evidence="3" id="KW-0813">Transport</keyword>
<comment type="subcellular location">
    <subcellularLocation>
        <location evidence="1">Periplasm</location>
    </subcellularLocation>
</comment>
<dbReference type="PANTHER" id="PTHR43649:SF34">
    <property type="entry name" value="ABC TRANSPORTER PERIPLASMIC-BINDING PROTEIN YCJN-RELATED"/>
    <property type="match status" value="1"/>
</dbReference>
<feature type="chain" id="PRO_5034807377" evidence="6">
    <location>
        <begin position="23"/>
        <end position="444"/>
    </location>
</feature>
<dbReference type="PANTHER" id="PTHR43649">
    <property type="entry name" value="ARABINOSE-BINDING PROTEIN-RELATED"/>
    <property type="match status" value="1"/>
</dbReference>
<dbReference type="Pfam" id="PF01547">
    <property type="entry name" value="SBP_bac_1"/>
    <property type="match status" value="1"/>
</dbReference>
<evidence type="ECO:0000256" key="5">
    <source>
        <dbReference type="ARBA" id="ARBA00022764"/>
    </source>
</evidence>
<accession>A0A8E1WJK0</accession>
<reference evidence="7 8" key="1">
    <citation type="submission" date="2020-08" db="EMBL/GenBank/DDBJ databases">
        <title>Genomic Encyclopedia of Type Strains, Phase IV (KMG-IV): sequencing the most valuable type-strain genomes for metagenomic binning, comparative biology and taxonomic classification.</title>
        <authorList>
            <person name="Goeker M."/>
        </authorList>
    </citation>
    <scope>NUCLEOTIDE SEQUENCE [LARGE SCALE GENOMIC DNA]</scope>
    <source>
        <strain evidence="7 8">DSM 17454</strain>
    </source>
</reference>
<organism evidence="7 8">
    <name type="scientific">Aminobacter carboxidus</name>
    <dbReference type="NCBI Taxonomy" id="376165"/>
    <lineage>
        <taxon>Bacteria</taxon>
        <taxon>Pseudomonadati</taxon>
        <taxon>Pseudomonadota</taxon>
        <taxon>Alphaproteobacteria</taxon>
        <taxon>Hyphomicrobiales</taxon>
        <taxon>Phyllobacteriaceae</taxon>
        <taxon>Aminobacter</taxon>
    </lineage>
</organism>
<evidence type="ECO:0000256" key="4">
    <source>
        <dbReference type="ARBA" id="ARBA00022729"/>
    </source>
</evidence>
<dbReference type="InterPro" id="IPR006311">
    <property type="entry name" value="TAT_signal"/>
</dbReference>
<sequence length="444" mass="48284">MSKFIVSRRKLLQAAALAPALAAPAFVRKANAQSSFDWQKHKGESVDILLVKNPRNEILAADLAEFKELTGINASIELMPEQQYRQKIVIEFASGRPSFDVAELTLTVQKRLAAKGGWFEDLRPIIQDANLTSPDFDFADFSQGGVEAATQADGTLDTLPAALDYFLLYYNKELFEAKNVALPNSMDDLVRAASELNDPNAGVAGFVSRGLKNANVPVWMSLLFGQDVGALDNNGNLLTDTPEAVWAAKLFTTLNKDYGPPGVVGFNWNECQTTFSQGFAAMWLDSTAWARPLEDPKKSKIAGKIGYMPVPKGPKAQASAVFASGVGIAKGSTRKGPAWYYLQWAYNKQNQIKLLQSGAGSPARKSSFQDPQVVSSATLPKAYFDTLLDLMDIGRSSLPDIIPVTEFRDIFGIALANMLTGSEPEAELKAATATFKPILESSER</sequence>
<keyword evidence="7" id="KW-0762">Sugar transport</keyword>
<dbReference type="RefSeq" id="WP_184772254.1">
    <property type="nucleotide sequence ID" value="NZ_JACHGI010000014.1"/>
</dbReference>
<evidence type="ECO:0000256" key="1">
    <source>
        <dbReference type="ARBA" id="ARBA00004418"/>
    </source>
</evidence>
<dbReference type="InterPro" id="IPR006059">
    <property type="entry name" value="SBP"/>
</dbReference>
<evidence type="ECO:0000256" key="3">
    <source>
        <dbReference type="ARBA" id="ARBA00022448"/>
    </source>
</evidence>
<evidence type="ECO:0000256" key="6">
    <source>
        <dbReference type="SAM" id="SignalP"/>
    </source>
</evidence>
<keyword evidence="4 6" id="KW-0732">Signal</keyword>
<dbReference type="Proteomes" id="UP000532373">
    <property type="component" value="Unassembled WGS sequence"/>
</dbReference>
<proteinExistence type="inferred from homology"/>